<proteinExistence type="inferred from homology"/>
<dbReference type="PANTHER" id="PTHR43744:SF8">
    <property type="entry name" value="SN-GLYCEROL-3-PHOSPHATE TRANSPORT SYSTEM PERMEASE PROTEIN UGPE"/>
    <property type="match status" value="1"/>
</dbReference>
<evidence type="ECO:0000259" key="8">
    <source>
        <dbReference type="PROSITE" id="PS50928"/>
    </source>
</evidence>
<comment type="subcellular location">
    <subcellularLocation>
        <location evidence="1 7">Cell membrane</location>
        <topology evidence="1 7">Multi-pass membrane protein</topology>
    </subcellularLocation>
</comment>
<dbReference type="PANTHER" id="PTHR43744">
    <property type="entry name" value="ABC TRANSPORTER PERMEASE PROTEIN MG189-RELATED-RELATED"/>
    <property type="match status" value="1"/>
</dbReference>
<feature type="transmembrane region" description="Helical" evidence="7">
    <location>
        <begin position="132"/>
        <end position="155"/>
    </location>
</feature>
<feature type="transmembrane region" description="Helical" evidence="7">
    <location>
        <begin position="65"/>
        <end position="89"/>
    </location>
</feature>
<dbReference type="SUPFAM" id="SSF161098">
    <property type="entry name" value="MetI-like"/>
    <property type="match status" value="1"/>
</dbReference>
<dbReference type="CDD" id="cd06261">
    <property type="entry name" value="TM_PBP2"/>
    <property type="match status" value="1"/>
</dbReference>
<feature type="transmembrane region" description="Helical" evidence="7">
    <location>
        <begin position="6"/>
        <end position="26"/>
    </location>
</feature>
<dbReference type="Proteomes" id="UP000824193">
    <property type="component" value="Unassembled WGS sequence"/>
</dbReference>
<feature type="transmembrane region" description="Helical" evidence="7">
    <location>
        <begin position="38"/>
        <end position="59"/>
    </location>
</feature>
<evidence type="ECO:0000256" key="4">
    <source>
        <dbReference type="ARBA" id="ARBA00022692"/>
    </source>
</evidence>
<name>A0A9D2ADE7_9FIRM</name>
<evidence type="ECO:0000256" key="2">
    <source>
        <dbReference type="ARBA" id="ARBA00022448"/>
    </source>
</evidence>
<feature type="transmembrane region" description="Helical" evidence="7">
    <location>
        <begin position="235"/>
        <end position="255"/>
    </location>
</feature>
<feature type="transmembrane region" description="Helical" evidence="7">
    <location>
        <begin position="176"/>
        <end position="201"/>
    </location>
</feature>
<protein>
    <submittedName>
        <fullName evidence="9">Carbohydrate ABC transporter permease</fullName>
    </submittedName>
</protein>
<evidence type="ECO:0000256" key="3">
    <source>
        <dbReference type="ARBA" id="ARBA00022475"/>
    </source>
</evidence>
<comment type="similarity">
    <text evidence="7">Belongs to the binding-protein-dependent transport system permease family.</text>
</comment>
<evidence type="ECO:0000256" key="7">
    <source>
        <dbReference type="RuleBase" id="RU363032"/>
    </source>
</evidence>
<keyword evidence="5 7" id="KW-1133">Transmembrane helix</keyword>
<evidence type="ECO:0000313" key="10">
    <source>
        <dbReference type="Proteomes" id="UP000824193"/>
    </source>
</evidence>
<dbReference type="InterPro" id="IPR035906">
    <property type="entry name" value="MetI-like_sf"/>
</dbReference>
<reference evidence="9" key="1">
    <citation type="journal article" date="2021" name="PeerJ">
        <title>Extensive microbial diversity within the chicken gut microbiome revealed by metagenomics and culture.</title>
        <authorList>
            <person name="Gilroy R."/>
            <person name="Ravi A."/>
            <person name="Getino M."/>
            <person name="Pursley I."/>
            <person name="Horton D.L."/>
            <person name="Alikhan N.F."/>
            <person name="Baker D."/>
            <person name="Gharbi K."/>
            <person name="Hall N."/>
            <person name="Watson M."/>
            <person name="Adriaenssens E.M."/>
            <person name="Foster-Nyarko E."/>
            <person name="Jarju S."/>
            <person name="Secka A."/>
            <person name="Antonio M."/>
            <person name="Oren A."/>
            <person name="Chaudhuri R.R."/>
            <person name="La Ragione R."/>
            <person name="Hildebrand F."/>
            <person name="Pallen M.J."/>
        </authorList>
    </citation>
    <scope>NUCLEOTIDE SEQUENCE</scope>
    <source>
        <strain evidence="9">2239</strain>
    </source>
</reference>
<organism evidence="9 10">
    <name type="scientific">Candidatus Allofournierella pullicola</name>
    <dbReference type="NCBI Taxonomy" id="2838596"/>
    <lineage>
        <taxon>Bacteria</taxon>
        <taxon>Bacillati</taxon>
        <taxon>Bacillota</taxon>
        <taxon>Clostridia</taxon>
        <taxon>Eubacteriales</taxon>
        <taxon>Oscillospiraceae</taxon>
        <taxon>Allofournierella</taxon>
    </lineage>
</organism>
<accession>A0A9D2ADE7</accession>
<keyword evidence="6 7" id="KW-0472">Membrane</keyword>
<comment type="caution">
    <text evidence="9">The sequence shown here is derived from an EMBL/GenBank/DDBJ whole genome shotgun (WGS) entry which is preliminary data.</text>
</comment>
<dbReference type="AlphaFoldDB" id="A0A9D2ADE7"/>
<dbReference type="EMBL" id="DXFW01000004">
    <property type="protein sequence ID" value="HIX04840.1"/>
    <property type="molecule type" value="Genomic_DNA"/>
</dbReference>
<sequence>MAFTVVFAVLAVLYVYPVFMILINSFKAETAISTSTVFQLPTADTFAGAANFVAAVVSQGFLQSFFYSAFITVTSVALILLCCSMCAWYITRINGPISKAIYYLCVFSMVVPFQMVMFTLAQTADSLKLNTPYNICIIYLGFGAGLAVFMFCGFVKSIPLEIEEAATIDGCNPLQTYGLVVLPILKPTLISVAILQAMWVWNDYLLPTLVLDIRKYRTIPMLIQYFRGSYGRVEMGPMMACILLTILPIIVFYLACQKYIIEGVVAGAVKG</sequence>
<dbReference type="InterPro" id="IPR000515">
    <property type="entry name" value="MetI-like"/>
</dbReference>
<evidence type="ECO:0000256" key="6">
    <source>
        <dbReference type="ARBA" id="ARBA00023136"/>
    </source>
</evidence>
<feature type="transmembrane region" description="Helical" evidence="7">
    <location>
        <begin position="101"/>
        <end position="120"/>
    </location>
</feature>
<evidence type="ECO:0000256" key="1">
    <source>
        <dbReference type="ARBA" id="ARBA00004651"/>
    </source>
</evidence>
<reference evidence="9" key="2">
    <citation type="submission" date="2021-04" db="EMBL/GenBank/DDBJ databases">
        <authorList>
            <person name="Gilroy R."/>
        </authorList>
    </citation>
    <scope>NUCLEOTIDE SEQUENCE</scope>
    <source>
        <strain evidence="9">2239</strain>
    </source>
</reference>
<keyword evidence="4 7" id="KW-0812">Transmembrane</keyword>
<feature type="domain" description="ABC transmembrane type-1" evidence="8">
    <location>
        <begin position="65"/>
        <end position="256"/>
    </location>
</feature>
<dbReference type="Pfam" id="PF00528">
    <property type="entry name" value="BPD_transp_1"/>
    <property type="match status" value="1"/>
</dbReference>
<dbReference type="PROSITE" id="PS50928">
    <property type="entry name" value="ABC_TM1"/>
    <property type="match status" value="1"/>
</dbReference>
<evidence type="ECO:0000313" key="9">
    <source>
        <dbReference type="EMBL" id="HIX04840.1"/>
    </source>
</evidence>
<dbReference type="GO" id="GO:0005886">
    <property type="term" value="C:plasma membrane"/>
    <property type="evidence" value="ECO:0007669"/>
    <property type="project" value="UniProtKB-SubCell"/>
</dbReference>
<keyword evidence="3" id="KW-1003">Cell membrane</keyword>
<evidence type="ECO:0000256" key="5">
    <source>
        <dbReference type="ARBA" id="ARBA00022989"/>
    </source>
</evidence>
<dbReference type="GO" id="GO:0055085">
    <property type="term" value="P:transmembrane transport"/>
    <property type="evidence" value="ECO:0007669"/>
    <property type="project" value="InterPro"/>
</dbReference>
<keyword evidence="2 7" id="KW-0813">Transport</keyword>
<dbReference type="Gene3D" id="1.10.3720.10">
    <property type="entry name" value="MetI-like"/>
    <property type="match status" value="1"/>
</dbReference>
<gene>
    <name evidence="9" type="ORF">H9865_01830</name>
</gene>